<sequence length="296" mass="34355">MDFSPTYPAVPLYLYHKKDLKDRLEQHIKKLSSQPESIRIDKDDLLLYWSLILATGFRDTTKPPGDTITTTRHISYDPSERQDEMPVDISVDLWEKRCNPDFQLNPIIRRFMIYNLYSAEHEACLSAFSDFSPGTPGYEALQKAFLGKMKEVARKYKARYGVYTYITIGPYCSVGYLETSQVLNNFRSTADPVYWIQMKGDYPKFAHILKQKNLVLGTIGYIARRLKEQKFHRLVRYDMKWGEWSINPGIEGFGDKDALKVWKGGRDLNASNRHVKPLDEEFGKRIKMISLEEAAS</sequence>
<accession>U4LAK8</accession>
<organism evidence="1 2">
    <name type="scientific">Pyronema omphalodes (strain CBS 100304)</name>
    <name type="common">Pyronema confluens</name>
    <dbReference type="NCBI Taxonomy" id="1076935"/>
    <lineage>
        <taxon>Eukaryota</taxon>
        <taxon>Fungi</taxon>
        <taxon>Dikarya</taxon>
        <taxon>Ascomycota</taxon>
        <taxon>Pezizomycotina</taxon>
        <taxon>Pezizomycetes</taxon>
        <taxon>Pezizales</taxon>
        <taxon>Pyronemataceae</taxon>
        <taxon>Pyronema</taxon>
    </lineage>
</organism>
<dbReference type="Proteomes" id="UP000018144">
    <property type="component" value="Unassembled WGS sequence"/>
</dbReference>
<name>U4LAK8_PYROM</name>
<protein>
    <submittedName>
        <fullName evidence="1">Uncharacterized protein</fullName>
    </submittedName>
</protein>
<dbReference type="AlphaFoldDB" id="U4LAK8"/>
<gene>
    <name evidence="1" type="ORF">PCON_06783</name>
</gene>
<evidence type="ECO:0000313" key="1">
    <source>
        <dbReference type="EMBL" id="CCX07194.1"/>
    </source>
</evidence>
<evidence type="ECO:0000313" key="2">
    <source>
        <dbReference type="Proteomes" id="UP000018144"/>
    </source>
</evidence>
<reference evidence="1 2" key="1">
    <citation type="journal article" date="2013" name="PLoS Genet.">
        <title>The genome and development-dependent transcriptomes of Pyronema confluens: a window into fungal evolution.</title>
        <authorList>
            <person name="Traeger S."/>
            <person name="Altegoer F."/>
            <person name="Freitag M."/>
            <person name="Gabaldon T."/>
            <person name="Kempken F."/>
            <person name="Kumar A."/>
            <person name="Marcet-Houben M."/>
            <person name="Poggeler S."/>
            <person name="Stajich J.E."/>
            <person name="Nowrousian M."/>
        </authorList>
    </citation>
    <scope>NUCLEOTIDE SEQUENCE [LARGE SCALE GENOMIC DNA]</scope>
    <source>
        <strain evidence="2">CBS 100304</strain>
        <tissue evidence="1">Vegetative mycelium</tissue>
    </source>
</reference>
<keyword evidence="2" id="KW-1185">Reference proteome</keyword>
<dbReference type="EMBL" id="HF935340">
    <property type="protein sequence ID" value="CCX07194.1"/>
    <property type="molecule type" value="Genomic_DNA"/>
</dbReference>
<proteinExistence type="predicted"/>